<protein>
    <submittedName>
        <fullName evidence="4">Cytochrome P450</fullName>
    </submittedName>
</protein>
<dbReference type="PROSITE" id="PS00086">
    <property type="entry name" value="CYTOCHROME_P450"/>
    <property type="match status" value="1"/>
</dbReference>
<dbReference type="PRINTS" id="PR00385">
    <property type="entry name" value="P450"/>
</dbReference>
<comment type="caution">
    <text evidence="4">The sequence shown here is derived from an EMBL/GenBank/DDBJ whole genome shotgun (WGS) entry which is preliminary data.</text>
</comment>
<dbReference type="InterPro" id="IPR050121">
    <property type="entry name" value="Cytochrome_P450_monoxygenase"/>
</dbReference>
<dbReference type="Pfam" id="PF00067">
    <property type="entry name" value="p450"/>
    <property type="match status" value="1"/>
</dbReference>
<gene>
    <name evidence="4" type="ORF">KOI35_25660</name>
</gene>
<proteinExistence type="inferred from homology"/>
<dbReference type="InterPro" id="IPR001128">
    <property type="entry name" value="Cyt_P450"/>
</dbReference>
<keyword evidence="3" id="KW-0408">Iron</keyword>
<evidence type="ECO:0000256" key="3">
    <source>
        <dbReference type="RuleBase" id="RU000461"/>
    </source>
</evidence>
<comment type="similarity">
    <text evidence="2 3">Belongs to the cytochrome P450 family.</text>
</comment>
<reference evidence="4 5" key="1">
    <citation type="submission" date="2021-06" db="EMBL/GenBank/DDBJ databases">
        <title>Actinoplanes lichenicola sp. nov., and Actinoplanes ovalisporus sp. nov., isolated from lichen in Thailand.</title>
        <authorList>
            <person name="Saeng-In P."/>
            <person name="Kanchanasin P."/>
            <person name="Yuki M."/>
            <person name="Kudo T."/>
            <person name="Ohkuma M."/>
            <person name="Phongsopitanun W."/>
            <person name="Tanasupawat S."/>
        </authorList>
    </citation>
    <scope>NUCLEOTIDE SEQUENCE [LARGE SCALE GENOMIC DNA]</scope>
    <source>
        <strain evidence="4 5">NBRC 110975</strain>
    </source>
</reference>
<dbReference type="RefSeq" id="WP_215790970.1">
    <property type="nucleotide sequence ID" value="NZ_JAHKKG010000008.1"/>
</dbReference>
<dbReference type="Gene3D" id="1.10.630.10">
    <property type="entry name" value="Cytochrome P450"/>
    <property type="match status" value="1"/>
</dbReference>
<dbReference type="Proteomes" id="UP001519654">
    <property type="component" value="Unassembled WGS sequence"/>
</dbReference>
<keyword evidence="3" id="KW-0560">Oxidoreductase</keyword>
<sequence length="441" mass="49153">MTTVLPDGPSGPRVVQALRFAISRRHAMERLRRRYGSAFTVESMNLGRMVMLADPAEVRELFQTPPDVADTPDANLGSVLGPGSFFAITGDEHRRQRKLLTPPFHGRRLRAYEEMIEEETRRETASWPEGRPFPVMPSTMRITLNVILRAVFGADGAELDELRRLLPQAVRLGSVLAVLPVLRRDWAGYGPGARFDRHRKRYDEIVDVLVERATDDPRLAERDDVLAMLVQARYDDGSPMSRAQIADQLLTLLTAGHETTATTLAWAVERLRRHPDVLKKLDDDAFLDATMIEVQRVRPVIELTSRQVRAESLTIGRWTLPRGTVVTACIALLHDDGELFAEPGRFDPERFAGPRADLAGWIPFGGGVRRCIGAAFASLEMRVVLRTILRDFVLEPTTDAPERAHSRGIAVAPARGGVAVVRRRPVQPTRSSLRCCTSPSA</sequence>
<keyword evidence="3" id="KW-0349">Heme</keyword>
<evidence type="ECO:0000313" key="4">
    <source>
        <dbReference type="EMBL" id="MBU2666903.1"/>
    </source>
</evidence>
<dbReference type="EMBL" id="JAHKKG010000008">
    <property type="protein sequence ID" value="MBU2666903.1"/>
    <property type="molecule type" value="Genomic_DNA"/>
</dbReference>
<evidence type="ECO:0000256" key="1">
    <source>
        <dbReference type="ARBA" id="ARBA00001971"/>
    </source>
</evidence>
<name>A0ABS5YW07_9ACTN</name>
<accession>A0ABS5YW07</accession>
<dbReference type="CDD" id="cd11053">
    <property type="entry name" value="CYP110-like"/>
    <property type="match status" value="1"/>
</dbReference>
<evidence type="ECO:0000256" key="2">
    <source>
        <dbReference type="ARBA" id="ARBA00010617"/>
    </source>
</evidence>
<organism evidence="4 5">
    <name type="scientific">Paractinoplanes bogorensis</name>
    <dbReference type="NCBI Taxonomy" id="1610840"/>
    <lineage>
        <taxon>Bacteria</taxon>
        <taxon>Bacillati</taxon>
        <taxon>Actinomycetota</taxon>
        <taxon>Actinomycetes</taxon>
        <taxon>Micromonosporales</taxon>
        <taxon>Micromonosporaceae</taxon>
        <taxon>Paractinoplanes</taxon>
    </lineage>
</organism>
<dbReference type="InterPro" id="IPR002401">
    <property type="entry name" value="Cyt_P450_E_grp-I"/>
</dbReference>
<dbReference type="SUPFAM" id="SSF48264">
    <property type="entry name" value="Cytochrome P450"/>
    <property type="match status" value="1"/>
</dbReference>
<dbReference type="InterPro" id="IPR017972">
    <property type="entry name" value="Cyt_P450_CS"/>
</dbReference>
<evidence type="ECO:0000313" key="5">
    <source>
        <dbReference type="Proteomes" id="UP001519654"/>
    </source>
</evidence>
<dbReference type="PRINTS" id="PR00463">
    <property type="entry name" value="EP450I"/>
</dbReference>
<dbReference type="PANTHER" id="PTHR24305">
    <property type="entry name" value="CYTOCHROME P450"/>
    <property type="match status" value="1"/>
</dbReference>
<dbReference type="PANTHER" id="PTHR24305:SF166">
    <property type="entry name" value="CYTOCHROME P450 12A4, MITOCHONDRIAL-RELATED"/>
    <property type="match status" value="1"/>
</dbReference>
<keyword evidence="3" id="KW-0503">Monooxygenase</keyword>
<keyword evidence="3" id="KW-0479">Metal-binding</keyword>
<dbReference type="InterPro" id="IPR036396">
    <property type="entry name" value="Cyt_P450_sf"/>
</dbReference>
<keyword evidence="5" id="KW-1185">Reference proteome</keyword>
<comment type="cofactor">
    <cofactor evidence="1">
        <name>heme</name>
        <dbReference type="ChEBI" id="CHEBI:30413"/>
    </cofactor>
</comment>